<keyword evidence="4" id="KW-1185">Reference proteome</keyword>
<dbReference type="EnsemblMetazoa" id="AFAF015012-RA">
    <property type="protein sequence ID" value="AFAF015012-PA"/>
    <property type="gene ID" value="AFAF015012"/>
</dbReference>
<feature type="region of interest" description="Disordered" evidence="1">
    <location>
        <begin position="79"/>
        <end position="101"/>
    </location>
</feature>
<dbReference type="VEuPathDB" id="VectorBase:AFAF015012"/>
<evidence type="ECO:0000256" key="2">
    <source>
        <dbReference type="SAM" id="Phobius"/>
    </source>
</evidence>
<evidence type="ECO:0000313" key="3">
    <source>
        <dbReference type="EnsemblMetazoa" id="AFAF015012-PA"/>
    </source>
</evidence>
<feature type="transmembrane region" description="Helical" evidence="2">
    <location>
        <begin position="59"/>
        <end position="76"/>
    </location>
</feature>
<organism evidence="3 4">
    <name type="scientific">Anopheles farauti</name>
    <dbReference type="NCBI Taxonomy" id="69004"/>
    <lineage>
        <taxon>Eukaryota</taxon>
        <taxon>Metazoa</taxon>
        <taxon>Ecdysozoa</taxon>
        <taxon>Arthropoda</taxon>
        <taxon>Hexapoda</taxon>
        <taxon>Insecta</taxon>
        <taxon>Pterygota</taxon>
        <taxon>Neoptera</taxon>
        <taxon>Endopterygota</taxon>
        <taxon>Diptera</taxon>
        <taxon>Nematocera</taxon>
        <taxon>Culicoidea</taxon>
        <taxon>Culicidae</taxon>
        <taxon>Anophelinae</taxon>
        <taxon>Anopheles</taxon>
    </lineage>
</organism>
<protein>
    <submittedName>
        <fullName evidence="3">Uncharacterized protein</fullName>
    </submittedName>
</protein>
<accession>A0A182QQS0</accession>
<dbReference type="AlphaFoldDB" id="A0A182QQS0"/>
<reference evidence="3" key="2">
    <citation type="submission" date="2020-05" db="UniProtKB">
        <authorList>
            <consortium name="EnsemblMetazoa"/>
        </authorList>
    </citation>
    <scope>IDENTIFICATION</scope>
    <source>
        <strain evidence="3">FAR1</strain>
    </source>
</reference>
<proteinExistence type="predicted"/>
<evidence type="ECO:0000313" key="4">
    <source>
        <dbReference type="Proteomes" id="UP000075886"/>
    </source>
</evidence>
<keyword evidence="2" id="KW-1133">Transmembrane helix</keyword>
<keyword evidence="2" id="KW-0812">Transmembrane</keyword>
<dbReference type="EMBL" id="AXCN02000880">
    <property type="status" value="NOT_ANNOTATED_CDS"/>
    <property type="molecule type" value="Genomic_DNA"/>
</dbReference>
<evidence type="ECO:0000256" key="1">
    <source>
        <dbReference type="SAM" id="MobiDB-lite"/>
    </source>
</evidence>
<reference evidence="4" key="1">
    <citation type="submission" date="2014-01" db="EMBL/GenBank/DDBJ databases">
        <title>The Genome Sequence of Anopheles farauti FAR1 (V2).</title>
        <authorList>
            <consortium name="The Broad Institute Genomics Platform"/>
            <person name="Neafsey D.E."/>
            <person name="Besansky N."/>
            <person name="Howell P."/>
            <person name="Walton C."/>
            <person name="Young S.K."/>
            <person name="Zeng Q."/>
            <person name="Gargeya S."/>
            <person name="Fitzgerald M."/>
            <person name="Haas B."/>
            <person name="Abouelleil A."/>
            <person name="Allen A.W."/>
            <person name="Alvarado L."/>
            <person name="Arachchi H.M."/>
            <person name="Berlin A.M."/>
            <person name="Chapman S.B."/>
            <person name="Gainer-Dewar J."/>
            <person name="Goldberg J."/>
            <person name="Griggs A."/>
            <person name="Gujja S."/>
            <person name="Hansen M."/>
            <person name="Howarth C."/>
            <person name="Imamovic A."/>
            <person name="Ireland A."/>
            <person name="Larimer J."/>
            <person name="McCowan C."/>
            <person name="Murphy C."/>
            <person name="Pearson M."/>
            <person name="Poon T.W."/>
            <person name="Priest M."/>
            <person name="Roberts A."/>
            <person name="Saif S."/>
            <person name="Shea T."/>
            <person name="Sisk P."/>
            <person name="Sykes S."/>
            <person name="Wortman J."/>
            <person name="Nusbaum C."/>
            <person name="Birren B."/>
        </authorList>
    </citation>
    <scope>NUCLEOTIDE SEQUENCE [LARGE SCALE GENOMIC DNA]</scope>
    <source>
        <strain evidence="4">FAR1</strain>
    </source>
</reference>
<sequence>MATECWRSPSDRTAVDRRWTRRQLVVTERPRPLVVVVVMMMMLQQMMMVQMVQLITRRMVWVVMVVEVVVVLPVSLGSSNSSLSEMDASEPSPMEAPGGPPTGLELTCPPGESLSCRILSTMNAVDMAVDMVVTLLETSPRHLGYFDRKQSQHNMEKGQLVKIHPQGLGPGFDFSPVSAACDIAILFSGAGGGPGGKWATACCRSKRVLRTNPSNSYRMAQTAKLAMLADFCHLKDATVTLIVSGELP</sequence>
<keyword evidence="2" id="KW-0472">Membrane</keyword>
<dbReference type="Proteomes" id="UP000075886">
    <property type="component" value="Unassembled WGS sequence"/>
</dbReference>
<name>A0A182QQS0_9DIPT</name>